<sequence length="154" mass="18198">MKKGKLLLIVPFVLLLQSCSFSWPIYIINFFDEPIRIIILKDSVEYSSKWTLDYLPVTELAEGYSELSFHQKGIKLEVLEINKEELRIVLPPKSTSRIVIGHNCFPNDLGRIRISKGNKTRELNKSEYMALLKREHLLLFWTRKKFIHIQKDFF</sequence>
<accession>A0ABU8I8N5</accession>
<evidence type="ECO:0008006" key="3">
    <source>
        <dbReference type="Google" id="ProtNLM"/>
    </source>
</evidence>
<organism evidence="1 2">
    <name type="scientific">Sphingobacterium tenebrionis</name>
    <dbReference type="NCBI Taxonomy" id="3111775"/>
    <lineage>
        <taxon>Bacteria</taxon>
        <taxon>Pseudomonadati</taxon>
        <taxon>Bacteroidota</taxon>
        <taxon>Sphingobacteriia</taxon>
        <taxon>Sphingobacteriales</taxon>
        <taxon>Sphingobacteriaceae</taxon>
        <taxon>Sphingobacterium</taxon>
    </lineage>
</organism>
<dbReference type="Proteomes" id="UP001363035">
    <property type="component" value="Unassembled WGS sequence"/>
</dbReference>
<proteinExistence type="predicted"/>
<protein>
    <recommendedName>
        <fullName evidence="3">Lipoprotein</fullName>
    </recommendedName>
</protein>
<reference evidence="1 2" key="1">
    <citation type="submission" date="2024-01" db="EMBL/GenBank/DDBJ databases">
        <title>Sphingobacterium tenebrionis sp. nov., a novel endophyte isolated from tenebrio molitor intestines.</title>
        <authorList>
            <person name="Zhang C."/>
        </authorList>
    </citation>
    <scope>NUCLEOTIDE SEQUENCE [LARGE SCALE GENOMIC DNA]</scope>
    <source>
        <strain evidence="1 2">PU5-4</strain>
    </source>
</reference>
<dbReference type="RefSeq" id="WP_099365978.1">
    <property type="nucleotide sequence ID" value="NZ_JAYLLN010000029.1"/>
</dbReference>
<dbReference type="PROSITE" id="PS51257">
    <property type="entry name" value="PROKAR_LIPOPROTEIN"/>
    <property type="match status" value="1"/>
</dbReference>
<keyword evidence="2" id="KW-1185">Reference proteome</keyword>
<name>A0ABU8I8N5_9SPHI</name>
<comment type="caution">
    <text evidence="1">The sequence shown here is derived from an EMBL/GenBank/DDBJ whole genome shotgun (WGS) entry which is preliminary data.</text>
</comment>
<evidence type="ECO:0000313" key="1">
    <source>
        <dbReference type="EMBL" id="MEI5985560.1"/>
    </source>
</evidence>
<evidence type="ECO:0000313" key="2">
    <source>
        <dbReference type="Proteomes" id="UP001363035"/>
    </source>
</evidence>
<dbReference type="EMBL" id="JAYLLN010000029">
    <property type="protein sequence ID" value="MEI5985560.1"/>
    <property type="molecule type" value="Genomic_DNA"/>
</dbReference>
<gene>
    <name evidence="1" type="ORF">VJ786_11690</name>
</gene>